<dbReference type="GeneID" id="4702127"/>
<dbReference type="STRING" id="344612.A1CSF3"/>
<feature type="region of interest" description="Disordered" evidence="1">
    <location>
        <begin position="1"/>
        <end position="29"/>
    </location>
</feature>
<organism evidence="2 3">
    <name type="scientific">Aspergillus clavatus (strain ATCC 1007 / CBS 513.65 / DSM 816 / NCTC 3887 / NRRL 1 / QM 1276 / 107)</name>
    <dbReference type="NCBI Taxonomy" id="344612"/>
    <lineage>
        <taxon>Eukaryota</taxon>
        <taxon>Fungi</taxon>
        <taxon>Dikarya</taxon>
        <taxon>Ascomycota</taxon>
        <taxon>Pezizomycotina</taxon>
        <taxon>Eurotiomycetes</taxon>
        <taxon>Eurotiomycetidae</taxon>
        <taxon>Eurotiales</taxon>
        <taxon>Aspergillaceae</taxon>
        <taxon>Aspergillus</taxon>
        <taxon>Aspergillus subgen. Fumigati</taxon>
    </lineage>
</organism>
<accession>A1CSF3</accession>
<evidence type="ECO:0008006" key="4">
    <source>
        <dbReference type="Google" id="ProtNLM"/>
    </source>
</evidence>
<gene>
    <name evidence="2" type="ORF">ACLA_033100</name>
</gene>
<dbReference type="RefSeq" id="XP_001270000.1">
    <property type="nucleotide sequence ID" value="XM_001269999.1"/>
</dbReference>
<dbReference type="HOGENOM" id="CLU_055334_2_0_1"/>
<name>A1CSF3_ASPCL</name>
<reference evidence="2 3" key="1">
    <citation type="journal article" date="2008" name="PLoS Genet.">
        <title>Genomic islands in the pathogenic filamentous fungus Aspergillus fumigatus.</title>
        <authorList>
            <person name="Fedorova N.D."/>
            <person name="Khaldi N."/>
            <person name="Joardar V.S."/>
            <person name="Maiti R."/>
            <person name="Amedeo P."/>
            <person name="Anderson M.J."/>
            <person name="Crabtree J."/>
            <person name="Silva J.C."/>
            <person name="Badger J.H."/>
            <person name="Albarraq A."/>
            <person name="Angiuoli S."/>
            <person name="Bussey H."/>
            <person name="Bowyer P."/>
            <person name="Cotty P.J."/>
            <person name="Dyer P.S."/>
            <person name="Egan A."/>
            <person name="Galens K."/>
            <person name="Fraser-Liggett C.M."/>
            <person name="Haas B.J."/>
            <person name="Inman J.M."/>
            <person name="Kent R."/>
            <person name="Lemieux S."/>
            <person name="Malavazi I."/>
            <person name="Orvis J."/>
            <person name="Roemer T."/>
            <person name="Ronning C.M."/>
            <person name="Sundaram J.P."/>
            <person name="Sutton G."/>
            <person name="Turner G."/>
            <person name="Venter J.C."/>
            <person name="White O.R."/>
            <person name="Whitty B.R."/>
            <person name="Youngman P."/>
            <person name="Wolfe K.H."/>
            <person name="Goldman G.H."/>
            <person name="Wortman J.R."/>
            <person name="Jiang B."/>
            <person name="Denning D.W."/>
            <person name="Nierman W.C."/>
        </authorList>
    </citation>
    <scope>NUCLEOTIDE SEQUENCE [LARGE SCALE GENOMIC DNA]</scope>
    <source>
        <strain evidence="3">ATCC 1007 / CBS 513.65 / DSM 816 / NCTC 3887 / NRRL 1</strain>
    </source>
</reference>
<dbReference type="eggNOG" id="ENOG502SNNV">
    <property type="taxonomic scope" value="Eukaryota"/>
</dbReference>
<proteinExistence type="predicted"/>
<dbReference type="EMBL" id="DS027059">
    <property type="protein sequence ID" value="EAW08574.1"/>
    <property type="molecule type" value="Genomic_DNA"/>
</dbReference>
<protein>
    <recommendedName>
        <fullName evidence="4">Fungal specific transcription factor</fullName>
    </recommendedName>
</protein>
<keyword evidence="3" id="KW-1185">Reference proteome</keyword>
<dbReference type="OrthoDB" id="3858188at2759"/>
<dbReference type="VEuPathDB" id="FungiDB:ACLA_033100"/>
<dbReference type="Proteomes" id="UP000006701">
    <property type="component" value="Unassembled WGS sequence"/>
</dbReference>
<evidence type="ECO:0000313" key="3">
    <source>
        <dbReference type="Proteomes" id="UP000006701"/>
    </source>
</evidence>
<evidence type="ECO:0000313" key="2">
    <source>
        <dbReference type="EMBL" id="EAW08574.1"/>
    </source>
</evidence>
<sequence>MSGLSQSRWAPKSDEPQHQPRAATAPGRRMLLSPAGELSRFMKIVARLRWKLPFLAEGYRLAIFQTDSSADVAHAEVMFKIDFHEYYALLERALVHLLGVFGIAVSASTKTPGASASGRTHRYHANVLGTLEVETCPLHSVLGRGSVLEQLKNAKELRNRWKTADLSEPERAQESIWSPKRPAVRPLRDYDFDRMLSDIFVGLENGCLLAQEHVQNIDQTINGHVQADGSHADWDFIVDAMDWEAV</sequence>
<evidence type="ECO:0000256" key="1">
    <source>
        <dbReference type="SAM" id="MobiDB-lite"/>
    </source>
</evidence>
<dbReference type="KEGG" id="act:ACLA_033100"/>
<dbReference type="OMA" id="YAWIEQA"/>
<dbReference type="AlphaFoldDB" id="A1CSF3"/>